<keyword evidence="4" id="KW-1185">Reference proteome</keyword>
<gene>
    <name evidence="3" type="ORF">FYJ29_07265</name>
</gene>
<organism evidence="3 4">
    <name type="scientific">Sodaliphilus pleomorphus</name>
    <dbReference type="NCBI Taxonomy" id="2606626"/>
    <lineage>
        <taxon>Bacteria</taxon>
        <taxon>Pseudomonadati</taxon>
        <taxon>Bacteroidota</taxon>
        <taxon>Bacteroidia</taxon>
        <taxon>Bacteroidales</taxon>
        <taxon>Muribaculaceae</taxon>
        <taxon>Sodaliphilus</taxon>
    </lineage>
</organism>
<evidence type="ECO:0000313" key="3">
    <source>
        <dbReference type="EMBL" id="MSS17554.1"/>
    </source>
</evidence>
<dbReference type="EMBL" id="VULT01000010">
    <property type="protein sequence ID" value="MSS17554.1"/>
    <property type="molecule type" value="Genomic_DNA"/>
</dbReference>
<dbReference type="AlphaFoldDB" id="A0A6L5XEQ2"/>
<dbReference type="Pfam" id="PF13421">
    <property type="entry name" value="Band_7_1"/>
    <property type="match status" value="1"/>
</dbReference>
<comment type="caution">
    <text evidence="3">The sequence shown here is derived from an EMBL/GenBank/DDBJ whole genome shotgun (WGS) entry which is preliminary data.</text>
</comment>
<dbReference type="RefSeq" id="WP_154328605.1">
    <property type="nucleotide sequence ID" value="NZ_CP045696.1"/>
</dbReference>
<name>A0A6L5XEQ2_9BACT</name>
<reference evidence="3 4" key="1">
    <citation type="submission" date="2019-08" db="EMBL/GenBank/DDBJ databases">
        <title>In-depth cultivation of the pig gut microbiome towards novel bacterial diversity and tailored functional studies.</title>
        <authorList>
            <person name="Wylensek D."/>
            <person name="Hitch T.C.A."/>
            <person name="Clavel T."/>
        </authorList>
    </citation>
    <scope>NUCLEOTIDE SEQUENCE [LARGE SCALE GENOMIC DNA]</scope>
    <source>
        <strain evidence="3 4">Oil-RF-744-WCA-WT-10</strain>
    </source>
</reference>
<evidence type="ECO:0000259" key="2">
    <source>
        <dbReference type="Pfam" id="PF14237"/>
    </source>
</evidence>
<feature type="domain" description="GYF" evidence="2">
    <location>
        <begin position="321"/>
        <end position="370"/>
    </location>
</feature>
<dbReference type="InterPro" id="IPR025640">
    <property type="entry name" value="GYF_2"/>
</dbReference>
<dbReference type="SUPFAM" id="SSF117892">
    <property type="entry name" value="Band 7/SPFH domain"/>
    <property type="match status" value="1"/>
</dbReference>
<dbReference type="Pfam" id="PF14237">
    <property type="entry name" value="GYF_2"/>
    <property type="match status" value="1"/>
</dbReference>
<evidence type="ECO:0000259" key="1">
    <source>
        <dbReference type="Pfam" id="PF13421"/>
    </source>
</evidence>
<sequence length="386" mass="42657">MGLFNSFKEKVLNEFIDIIEWTDDTADTMVWRFPRYQAEIKNGAQLTVRESQVAVLVNEGQFADIYQPGRYQLTTSNMPILTTLKGWKYGFNSPFKVDVYFVNTKQFLNLRWGTSNPITLRDPEFGPIRLRAFGSYCFQVQSDPTKFMKGVAGTSGNYTTDMVSEQLRNHIITKFTDYLAESKIAALDLAANLNEFSEALKEYLKKEFDDYGIDLTKFLVENISLPEAVEKALDQRTSMGIIGSGQVNAGNMNAFTQMQFANSLEDGANNPMGSNSGLASGAMGMGMGLAMAQQMTNQMTQPMQQQAPAMAPPPIQQQPSYYTAVNGAQSGPYNMQQLMQMAQQGQLKTDTMVWTQGMAGWAAAGTVQALSSLFTSNTPPPPPPAI</sequence>
<dbReference type="InterPro" id="IPR036013">
    <property type="entry name" value="Band_7/SPFH_dom_sf"/>
</dbReference>
<accession>A0A6L5XEQ2</accession>
<dbReference type="Gene3D" id="3.30.479.30">
    <property type="entry name" value="Band 7 domain"/>
    <property type="match status" value="1"/>
</dbReference>
<feature type="domain" description="SPFH" evidence="1">
    <location>
        <begin position="30"/>
        <end position="241"/>
    </location>
</feature>
<dbReference type="PANTHER" id="PTHR37826">
    <property type="entry name" value="FLOTILLIN BAND_7_5 DOMAIN PROTEIN"/>
    <property type="match status" value="1"/>
</dbReference>
<dbReference type="CDD" id="cd03408">
    <property type="entry name" value="SPFH_like_u1"/>
    <property type="match status" value="1"/>
</dbReference>
<dbReference type="Proteomes" id="UP000483362">
    <property type="component" value="Unassembled WGS sequence"/>
</dbReference>
<evidence type="ECO:0000313" key="4">
    <source>
        <dbReference type="Proteomes" id="UP000483362"/>
    </source>
</evidence>
<protein>
    <submittedName>
        <fullName evidence="3">DUF4339 domain-containing protein</fullName>
    </submittedName>
</protein>
<dbReference type="PANTHER" id="PTHR37826:SF2">
    <property type="entry name" value="ZINC-RIBBON DOMAIN-CONTAINING PROTEIN"/>
    <property type="match status" value="1"/>
</dbReference>
<dbReference type="InterPro" id="IPR033880">
    <property type="entry name" value="SPFH_YdjI"/>
</dbReference>
<proteinExistence type="predicted"/>